<sequence length="98" mass="10684">MSNTNKPLIVAVPLAIASWPWWTNLLLAVLAYYLFAYLAEPPQLMIPSSNEAPASGYMGIFRGSIWSIVCKIGQYGLPVLLAVAAVIDIGRIFCTDKP</sequence>
<dbReference type="EMBL" id="AWOR01000037">
    <property type="protein sequence ID" value="KGH30926.1"/>
    <property type="molecule type" value="Genomic_DNA"/>
</dbReference>
<feature type="transmembrane region" description="Helical" evidence="1">
    <location>
        <begin position="20"/>
        <end position="39"/>
    </location>
</feature>
<accession>A0A096FKP2</accession>
<protein>
    <submittedName>
        <fullName evidence="2">Uncharacterized protein</fullName>
    </submittedName>
</protein>
<dbReference type="AlphaFoldDB" id="A0A096FKP2"/>
<keyword evidence="1" id="KW-0812">Transmembrane</keyword>
<reference evidence="2 3" key="1">
    <citation type="submission" date="2013-09" db="EMBL/GenBank/DDBJ databases">
        <title>High correlation between genotypes and phenotypes of environmental bacteria Comamonas testosteroni strains.</title>
        <authorList>
            <person name="Liu L."/>
            <person name="Zhu W."/>
            <person name="Xia X."/>
            <person name="Xu B."/>
            <person name="Luo M."/>
            <person name="Wang G."/>
        </authorList>
    </citation>
    <scope>NUCLEOTIDE SEQUENCE [LARGE SCALE GENOMIC DNA]</scope>
    <source>
        <strain evidence="2 3">JL40</strain>
    </source>
</reference>
<evidence type="ECO:0000256" key="1">
    <source>
        <dbReference type="SAM" id="Phobius"/>
    </source>
</evidence>
<keyword evidence="1" id="KW-0472">Membrane</keyword>
<dbReference type="RefSeq" id="WP_034367768.1">
    <property type="nucleotide sequence ID" value="NZ_AWOR01000037.1"/>
</dbReference>
<comment type="caution">
    <text evidence="2">The sequence shown here is derived from an EMBL/GenBank/DDBJ whole genome shotgun (WGS) entry which is preliminary data.</text>
</comment>
<evidence type="ECO:0000313" key="2">
    <source>
        <dbReference type="EMBL" id="KGH30926.1"/>
    </source>
</evidence>
<name>A0A096FKP2_COMTE</name>
<evidence type="ECO:0000313" key="3">
    <source>
        <dbReference type="Proteomes" id="UP000029553"/>
    </source>
</evidence>
<gene>
    <name evidence="2" type="ORF">P353_08675</name>
</gene>
<dbReference type="Proteomes" id="UP000029553">
    <property type="component" value="Unassembled WGS sequence"/>
</dbReference>
<keyword evidence="1" id="KW-1133">Transmembrane helix</keyword>
<proteinExistence type="predicted"/>
<organism evidence="2 3">
    <name type="scientific">Comamonas testosteroni</name>
    <name type="common">Pseudomonas testosteroni</name>
    <dbReference type="NCBI Taxonomy" id="285"/>
    <lineage>
        <taxon>Bacteria</taxon>
        <taxon>Pseudomonadati</taxon>
        <taxon>Pseudomonadota</taxon>
        <taxon>Betaproteobacteria</taxon>
        <taxon>Burkholderiales</taxon>
        <taxon>Comamonadaceae</taxon>
        <taxon>Comamonas</taxon>
    </lineage>
</organism>